<keyword evidence="2" id="KW-1185">Reference proteome</keyword>
<dbReference type="EMBL" id="UZAK01000102">
    <property type="protein sequence ID" value="VDO59988.1"/>
    <property type="molecule type" value="Genomic_DNA"/>
</dbReference>
<organism evidence="3">
    <name type="scientific">Schistosoma curassoni</name>
    <dbReference type="NCBI Taxonomy" id="6186"/>
    <lineage>
        <taxon>Eukaryota</taxon>
        <taxon>Metazoa</taxon>
        <taxon>Spiralia</taxon>
        <taxon>Lophotrochozoa</taxon>
        <taxon>Platyhelminthes</taxon>
        <taxon>Trematoda</taxon>
        <taxon>Digenea</taxon>
        <taxon>Strigeidida</taxon>
        <taxon>Schistosomatoidea</taxon>
        <taxon>Schistosomatidae</taxon>
        <taxon>Schistosoma</taxon>
    </lineage>
</organism>
<evidence type="ECO:0000313" key="2">
    <source>
        <dbReference type="Proteomes" id="UP000279833"/>
    </source>
</evidence>
<dbReference type="WBParaSite" id="SCUD_0000018601-mRNA-1">
    <property type="protein sequence ID" value="SCUD_0000018601-mRNA-1"/>
    <property type="gene ID" value="SCUD_0000018601"/>
</dbReference>
<dbReference type="AlphaFoldDB" id="A0A183JBY0"/>
<dbReference type="Proteomes" id="UP000279833">
    <property type="component" value="Unassembled WGS sequence"/>
</dbReference>
<reference evidence="3" key="1">
    <citation type="submission" date="2016-06" db="UniProtKB">
        <authorList>
            <consortium name="WormBaseParasite"/>
        </authorList>
    </citation>
    <scope>IDENTIFICATION</scope>
</reference>
<evidence type="ECO:0000313" key="3">
    <source>
        <dbReference type="WBParaSite" id="SCUD_0000018601-mRNA-1"/>
    </source>
</evidence>
<gene>
    <name evidence="1" type="ORF">SCUD_LOCUS187</name>
</gene>
<accession>A0A183JBY0</accession>
<reference evidence="1 2" key="2">
    <citation type="submission" date="2018-11" db="EMBL/GenBank/DDBJ databases">
        <authorList>
            <consortium name="Pathogen Informatics"/>
        </authorList>
    </citation>
    <scope>NUCLEOTIDE SEQUENCE [LARGE SCALE GENOMIC DNA]</scope>
    <source>
        <strain evidence="1">Dakar</strain>
        <strain evidence="2">Dakar, Senegal</strain>
    </source>
</reference>
<proteinExistence type="predicted"/>
<sequence length="55" mass="6323">MMINSIINSGMITVIMYKMSINTTIILQIICTWCNHSCHYCSGSCYNICNCTSYW</sequence>
<evidence type="ECO:0000313" key="1">
    <source>
        <dbReference type="EMBL" id="VDO59988.1"/>
    </source>
</evidence>
<name>A0A183JBY0_9TREM</name>
<protein>
    <submittedName>
        <fullName evidence="1 3">Uncharacterized protein</fullName>
    </submittedName>
</protein>